<proteinExistence type="predicted"/>
<feature type="compositionally biased region" description="Basic and acidic residues" evidence="1">
    <location>
        <begin position="330"/>
        <end position="347"/>
    </location>
</feature>
<dbReference type="AlphaFoldDB" id="A0A818JUX4"/>
<evidence type="ECO:0000259" key="2">
    <source>
        <dbReference type="Pfam" id="PF11470"/>
    </source>
</evidence>
<dbReference type="GO" id="GO:0012506">
    <property type="term" value="C:vesicle membrane"/>
    <property type="evidence" value="ECO:0007669"/>
    <property type="project" value="TreeGrafter"/>
</dbReference>
<gene>
    <name evidence="3" type="ORF">JYZ213_LOCUS27564</name>
    <name evidence="4" type="ORF">OXD698_LOCUS3725</name>
</gene>
<reference evidence="4" key="1">
    <citation type="submission" date="2021-02" db="EMBL/GenBank/DDBJ databases">
        <authorList>
            <person name="Nowell W R."/>
        </authorList>
    </citation>
    <scope>NUCLEOTIDE SEQUENCE</scope>
</reference>
<dbReference type="EMBL" id="CAJOAZ010000135">
    <property type="protein sequence ID" value="CAF3546871.1"/>
    <property type="molecule type" value="Genomic_DNA"/>
</dbReference>
<feature type="region of interest" description="Disordered" evidence="1">
    <location>
        <begin position="188"/>
        <end position="240"/>
    </location>
</feature>
<evidence type="ECO:0000313" key="5">
    <source>
        <dbReference type="Proteomes" id="UP000663844"/>
    </source>
</evidence>
<dbReference type="Proteomes" id="UP000663844">
    <property type="component" value="Unassembled WGS sequence"/>
</dbReference>
<feature type="region of interest" description="Disordered" evidence="1">
    <location>
        <begin position="322"/>
        <end position="366"/>
    </location>
</feature>
<dbReference type="GO" id="GO:0042593">
    <property type="term" value="P:glucose homeostasis"/>
    <property type="evidence" value="ECO:0007669"/>
    <property type="project" value="TreeGrafter"/>
</dbReference>
<evidence type="ECO:0000313" key="4">
    <source>
        <dbReference type="EMBL" id="CAF3546871.1"/>
    </source>
</evidence>
<sequence length="570" mass="64751">MSKATITILCPSGHRRKSQMTPNSNLLQVLEDMCHQESLDSADWGLIHQRKKCDLTMPWRLASIPTNALLEMYKLDERRPTSDVTVQLHLPDNSRHAGSFQPSVTLKEMLDWYRCQPDNIVSTFDKSINTENKVYPVCSYMSEEITGDYALSNTTLRELGLTSGAAVIRYNYRSMTDEDLTKINTRIDEKITRRRPPPPQQQQQQQQPTTEPPTRLQNSSATTEKTPIQPLPPTTVSSSSYPVIDTPVSSFNNQEFSIFRDVPVSRPTNTTSQQQSKTLAEALGINVSFDHNPFSQQQQQHQQQQPQTDFSTFKFPEATKGQNLLQNDASDNRQNTRDSKTCDRHTMAYDLTKVPAPSTNKTEDLPDSFFELTPDDLRSVLNTLRQQGAEDNPLETRLMRERAQSARAVAYKHIVIRFVINSNCVLQGLFYPDEPVSNLLEFARTNLICSQLKQLDFYLYTSPPRVVLSDLKKQLSAYDLIPAAYVYLGHSKVSPLILELASNVRLGTIDEANQIVAQHVFNRTTSMNQDDISFTETNTNNRSNKRNVPATNLDDKQIRDKLSKFLPGKK</sequence>
<dbReference type="InterPro" id="IPR029071">
    <property type="entry name" value="Ubiquitin-like_domsf"/>
</dbReference>
<dbReference type="Pfam" id="PF11470">
    <property type="entry name" value="TUG-UBL1"/>
    <property type="match status" value="1"/>
</dbReference>
<dbReference type="GO" id="GO:0006886">
    <property type="term" value="P:intracellular protein transport"/>
    <property type="evidence" value="ECO:0007669"/>
    <property type="project" value="TreeGrafter"/>
</dbReference>
<dbReference type="EMBL" id="CAJNOG010000385">
    <property type="protein sequence ID" value="CAF1213005.1"/>
    <property type="molecule type" value="Genomic_DNA"/>
</dbReference>
<dbReference type="CDD" id="cd17075">
    <property type="entry name" value="UBX1_UBXN9"/>
    <property type="match status" value="1"/>
</dbReference>
<dbReference type="PANTHER" id="PTHR46467">
    <property type="entry name" value="TETHER CONTAINING UBX DOMAIN FOR GLUT4"/>
    <property type="match status" value="1"/>
</dbReference>
<feature type="domain" description="TUG ubiquitin-like" evidence="2">
    <location>
        <begin position="10"/>
        <end position="72"/>
    </location>
</feature>
<name>A0A818JUX4_9BILA</name>
<dbReference type="InterPro" id="IPR059238">
    <property type="entry name" value="UBX1_UBXN9"/>
</dbReference>
<feature type="compositionally biased region" description="Low complexity" evidence="1">
    <location>
        <begin position="201"/>
        <end position="215"/>
    </location>
</feature>
<dbReference type="GO" id="GO:0005737">
    <property type="term" value="C:cytoplasm"/>
    <property type="evidence" value="ECO:0007669"/>
    <property type="project" value="TreeGrafter"/>
</dbReference>
<organism evidence="4 5">
    <name type="scientific">Adineta steineri</name>
    <dbReference type="NCBI Taxonomy" id="433720"/>
    <lineage>
        <taxon>Eukaryota</taxon>
        <taxon>Metazoa</taxon>
        <taxon>Spiralia</taxon>
        <taxon>Gnathifera</taxon>
        <taxon>Rotifera</taxon>
        <taxon>Eurotatoria</taxon>
        <taxon>Bdelloidea</taxon>
        <taxon>Adinetida</taxon>
        <taxon>Adinetidae</taxon>
        <taxon>Adineta</taxon>
    </lineage>
</organism>
<dbReference type="PANTHER" id="PTHR46467:SF1">
    <property type="entry name" value="TETHER CONTAINING UBX DOMAIN FOR GLUT4"/>
    <property type="match status" value="1"/>
</dbReference>
<protein>
    <recommendedName>
        <fullName evidence="2">TUG ubiquitin-like domain-containing protein</fullName>
    </recommendedName>
</protein>
<evidence type="ECO:0000256" key="1">
    <source>
        <dbReference type="SAM" id="MobiDB-lite"/>
    </source>
</evidence>
<dbReference type="CDD" id="cd16105">
    <property type="entry name" value="Ubl_ASPSCR1_like"/>
    <property type="match status" value="1"/>
</dbReference>
<comment type="caution">
    <text evidence="4">The sequence shown here is derived from an EMBL/GenBank/DDBJ whole genome shotgun (WGS) entry which is preliminary data.</text>
</comment>
<feature type="compositionally biased region" description="Polar residues" evidence="1">
    <location>
        <begin position="216"/>
        <end position="226"/>
    </location>
</feature>
<dbReference type="InterPro" id="IPR021569">
    <property type="entry name" value="TUG-UBL1"/>
</dbReference>
<accession>A0A818JUX4</accession>
<dbReference type="Proteomes" id="UP000663845">
    <property type="component" value="Unassembled WGS sequence"/>
</dbReference>
<dbReference type="Gene3D" id="3.10.20.90">
    <property type="entry name" value="Phosphatidylinositol 3-kinase Catalytic Subunit, Chain A, domain 1"/>
    <property type="match status" value="2"/>
</dbReference>
<evidence type="ECO:0000313" key="3">
    <source>
        <dbReference type="EMBL" id="CAF1213005.1"/>
    </source>
</evidence>
<dbReference type="GO" id="GO:0005634">
    <property type="term" value="C:nucleus"/>
    <property type="evidence" value="ECO:0007669"/>
    <property type="project" value="TreeGrafter"/>
</dbReference>
<dbReference type="SUPFAM" id="SSF54236">
    <property type="entry name" value="Ubiquitin-like"/>
    <property type="match status" value="2"/>
</dbReference>